<feature type="domain" description="Histidine kinase" evidence="7">
    <location>
        <begin position="1"/>
        <end position="63"/>
    </location>
</feature>
<dbReference type="Pfam" id="PF02518">
    <property type="entry name" value="HATPase_c"/>
    <property type="match status" value="1"/>
</dbReference>
<evidence type="ECO:0000313" key="8">
    <source>
        <dbReference type="EMBL" id="GAI91895.1"/>
    </source>
</evidence>
<keyword evidence="4" id="KW-0418">Kinase</keyword>
<dbReference type="PRINTS" id="PR00344">
    <property type="entry name" value="BCTRLSENSOR"/>
</dbReference>
<comment type="caution">
    <text evidence="8">The sequence shown here is derived from an EMBL/GenBank/DDBJ whole genome shotgun (WGS) entry which is preliminary data.</text>
</comment>
<sequence length="68" mass="7318">GCGIPEEQIKKIFGFFYSTKGSKGTGIGLAVVEKIIKEHQGKIKVASKVGKGTTFTITLPYLKKTTKS</sequence>
<reference evidence="8" key="1">
    <citation type="journal article" date="2014" name="Front. Microbiol.">
        <title>High frequency of phylogenetically diverse reductive dehalogenase-homologous genes in deep subseafloor sedimentary metagenomes.</title>
        <authorList>
            <person name="Kawai M."/>
            <person name="Futagami T."/>
            <person name="Toyoda A."/>
            <person name="Takaki Y."/>
            <person name="Nishi S."/>
            <person name="Hori S."/>
            <person name="Arai W."/>
            <person name="Tsubouchi T."/>
            <person name="Morono Y."/>
            <person name="Uchiyama I."/>
            <person name="Ito T."/>
            <person name="Fujiyama A."/>
            <person name="Inagaki F."/>
            <person name="Takami H."/>
        </authorList>
    </citation>
    <scope>NUCLEOTIDE SEQUENCE</scope>
    <source>
        <strain evidence="8">Expedition CK06-06</strain>
    </source>
</reference>
<feature type="non-terminal residue" evidence="8">
    <location>
        <position position="1"/>
    </location>
</feature>
<dbReference type="InterPro" id="IPR005467">
    <property type="entry name" value="His_kinase_dom"/>
</dbReference>
<dbReference type="InterPro" id="IPR003594">
    <property type="entry name" value="HATPase_dom"/>
</dbReference>
<keyword evidence="6" id="KW-0902">Two-component regulatory system</keyword>
<organism evidence="8">
    <name type="scientific">marine sediment metagenome</name>
    <dbReference type="NCBI Taxonomy" id="412755"/>
    <lineage>
        <taxon>unclassified sequences</taxon>
        <taxon>metagenomes</taxon>
        <taxon>ecological metagenomes</taxon>
    </lineage>
</organism>
<keyword evidence="3" id="KW-0547">Nucleotide-binding</keyword>
<gene>
    <name evidence="8" type="ORF">S12H4_40290</name>
</gene>
<evidence type="ECO:0000256" key="6">
    <source>
        <dbReference type="ARBA" id="ARBA00023012"/>
    </source>
</evidence>
<keyword evidence="2" id="KW-0808">Transferase</keyword>
<keyword evidence="1" id="KW-0597">Phosphoprotein</keyword>
<dbReference type="Gene3D" id="3.30.565.10">
    <property type="entry name" value="Histidine kinase-like ATPase, C-terminal domain"/>
    <property type="match status" value="1"/>
</dbReference>
<dbReference type="EMBL" id="BARW01024440">
    <property type="protein sequence ID" value="GAI91895.1"/>
    <property type="molecule type" value="Genomic_DNA"/>
</dbReference>
<evidence type="ECO:0000256" key="2">
    <source>
        <dbReference type="ARBA" id="ARBA00022679"/>
    </source>
</evidence>
<protein>
    <recommendedName>
        <fullName evidence="7">Histidine kinase domain-containing protein</fullName>
    </recommendedName>
</protein>
<evidence type="ECO:0000256" key="3">
    <source>
        <dbReference type="ARBA" id="ARBA00022741"/>
    </source>
</evidence>
<dbReference type="GO" id="GO:0000160">
    <property type="term" value="P:phosphorelay signal transduction system"/>
    <property type="evidence" value="ECO:0007669"/>
    <property type="project" value="UniProtKB-KW"/>
</dbReference>
<dbReference type="GO" id="GO:0005524">
    <property type="term" value="F:ATP binding"/>
    <property type="evidence" value="ECO:0007669"/>
    <property type="project" value="UniProtKB-KW"/>
</dbReference>
<dbReference type="SUPFAM" id="SSF55874">
    <property type="entry name" value="ATPase domain of HSP90 chaperone/DNA topoisomerase II/histidine kinase"/>
    <property type="match status" value="1"/>
</dbReference>
<dbReference type="PANTHER" id="PTHR43065">
    <property type="entry name" value="SENSOR HISTIDINE KINASE"/>
    <property type="match status" value="1"/>
</dbReference>
<evidence type="ECO:0000256" key="4">
    <source>
        <dbReference type="ARBA" id="ARBA00022777"/>
    </source>
</evidence>
<dbReference type="PANTHER" id="PTHR43065:SF10">
    <property type="entry name" value="PEROXIDE STRESS-ACTIVATED HISTIDINE KINASE MAK3"/>
    <property type="match status" value="1"/>
</dbReference>
<dbReference type="PROSITE" id="PS50109">
    <property type="entry name" value="HIS_KIN"/>
    <property type="match status" value="1"/>
</dbReference>
<name>X1TWE8_9ZZZZ</name>
<dbReference type="AlphaFoldDB" id="X1TWE8"/>
<keyword evidence="5" id="KW-0067">ATP-binding</keyword>
<evidence type="ECO:0000259" key="7">
    <source>
        <dbReference type="PROSITE" id="PS50109"/>
    </source>
</evidence>
<evidence type="ECO:0000256" key="5">
    <source>
        <dbReference type="ARBA" id="ARBA00022840"/>
    </source>
</evidence>
<dbReference type="InterPro" id="IPR004358">
    <property type="entry name" value="Sig_transdc_His_kin-like_C"/>
</dbReference>
<proteinExistence type="predicted"/>
<evidence type="ECO:0000256" key="1">
    <source>
        <dbReference type="ARBA" id="ARBA00022553"/>
    </source>
</evidence>
<dbReference type="GO" id="GO:0016301">
    <property type="term" value="F:kinase activity"/>
    <property type="evidence" value="ECO:0007669"/>
    <property type="project" value="UniProtKB-KW"/>
</dbReference>
<dbReference type="InterPro" id="IPR036890">
    <property type="entry name" value="HATPase_C_sf"/>
</dbReference>
<accession>X1TWE8</accession>